<evidence type="ECO:0000256" key="1">
    <source>
        <dbReference type="ARBA" id="ARBA00023125"/>
    </source>
</evidence>
<organism evidence="4 5">
    <name type="scientific">Bacillus nakamurai</name>
    <dbReference type="NCBI Taxonomy" id="1793963"/>
    <lineage>
        <taxon>Bacteria</taxon>
        <taxon>Bacillati</taxon>
        <taxon>Bacillota</taxon>
        <taxon>Bacilli</taxon>
        <taxon>Bacillales</taxon>
        <taxon>Bacillaceae</taxon>
        <taxon>Bacillus</taxon>
    </lineage>
</organism>
<protein>
    <recommendedName>
        <fullName evidence="3">HTH-type transcriptional regulator NsrR</fullName>
    </recommendedName>
</protein>
<dbReference type="InterPro" id="IPR030489">
    <property type="entry name" value="TR_Rrf2-type_CS"/>
</dbReference>
<comment type="caution">
    <text evidence="4">The sequence shown here is derived from an EMBL/GenBank/DDBJ whole genome shotgun (WGS) entry which is preliminary data.</text>
</comment>
<name>A0A150F810_9BACI</name>
<gene>
    <name evidence="4" type="ORF">AXI58_14080</name>
</gene>
<reference evidence="5" key="1">
    <citation type="submission" date="2016-02" db="EMBL/GenBank/DDBJ databases">
        <authorList>
            <person name="Dunlap C."/>
        </authorList>
    </citation>
    <scope>NUCLEOTIDE SEQUENCE [LARGE SCALE GENOMIC DNA]</scope>
    <source>
        <strain evidence="5">NRRL B-41092</strain>
    </source>
</reference>
<dbReference type="AlphaFoldDB" id="A0A150F810"/>
<comment type="cofactor">
    <cofactor evidence="2">
        <name>[2Fe-2S] cluster</name>
        <dbReference type="ChEBI" id="CHEBI:190135"/>
    </cofactor>
</comment>
<dbReference type="NCBIfam" id="TIGR00738">
    <property type="entry name" value="rrf2_super"/>
    <property type="match status" value="1"/>
</dbReference>
<dbReference type="PROSITE" id="PS51197">
    <property type="entry name" value="HTH_RRF2_2"/>
    <property type="match status" value="1"/>
</dbReference>
<keyword evidence="5" id="KW-1185">Reference proteome</keyword>
<evidence type="ECO:0000256" key="3">
    <source>
        <dbReference type="ARBA" id="ARBA00040173"/>
    </source>
</evidence>
<dbReference type="GO" id="GO:0003700">
    <property type="term" value="F:DNA-binding transcription factor activity"/>
    <property type="evidence" value="ECO:0007669"/>
    <property type="project" value="TreeGrafter"/>
</dbReference>
<dbReference type="InterPro" id="IPR000944">
    <property type="entry name" value="Tscrpt_reg_Rrf2"/>
</dbReference>
<dbReference type="Gene3D" id="1.10.10.10">
    <property type="entry name" value="Winged helix-like DNA-binding domain superfamily/Winged helix DNA-binding domain"/>
    <property type="match status" value="1"/>
</dbReference>
<accession>A0A150F810</accession>
<dbReference type="OrthoDB" id="9795923at2"/>
<dbReference type="PROSITE" id="PS01332">
    <property type="entry name" value="HTH_RRF2_1"/>
    <property type="match status" value="1"/>
</dbReference>
<dbReference type="STRING" id="1793963.AXI58_14080"/>
<dbReference type="PANTHER" id="PTHR33221">
    <property type="entry name" value="WINGED HELIX-TURN-HELIX TRANSCRIPTIONAL REGULATOR, RRF2 FAMILY"/>
    <property type="match status" value="1"/>
</dbReference>
<dbReference type="RefSeq" id="WP_061521393.1">
    <property type="nucleotide sequence ID" value="NZ_JAJJBV010000022.1"/>
</dbReference>
<dbReference type="SUPFAM" id="SSF46785">
    <property type="entry name" value="Winged helix' DNA-binding domain"/>
    <property type="match status" value="1"/>
</dbReference>
<dbReference type="EMBL" id="LSBA01000009">
    <property type="protein sequence ID" value="KXZ20763.1"/>
    <property type="molecule type" value="Genomic_DNA"/>
</dbReference>
<dbReference type="InterPro" id="IPR036390">
    <property type="entry name" value="WH_DNA-bd_sf"/>
</dbReference>
<dbReference type="Proteomes" id="UP000075430">
    <property type="component" value="Unassembled WGS sequence"/>
</dbReference>
<dbReference type="GO" id="GO:0003677">
    <property type="term" value="F:DNA binding"/>
    <property type="evidence" value="ECO:0007669"/>
    <property type="project" value="UniProtKB-KW"/>
</dbReference>
<dbReference type="PANTHER" id="PTHR33221:SF4">
    <property type="entry name" value="HTH-TYPE TRANSCRIPTIONAL REPRESSOR NSRR"/>
    <property type="match status" value="1"/>
</dbReference>
<proteinExistence type="predicted"/>
<sequence length="144" mass="16482">MKLTNYTDYSLRVLIFLASRHSEELSNIKQIAETYSISKNHLMKVIYRLGQLGYVETIRGRGGGIRLGMAPEDINIGEVVRKTEDDFNIVECFDSQKNLCIISPACNLKHLLNEALSSYLAVLDKYTLRDLVINKEEIMRLLRS</sequence>
<dbReference type="InterPro" id="IPR036388">
    <property type="entry name" value="WH-like_DNA-bd_sf"/>
</dbReference>
<evidence type="ECO:0000313" key="4">
    <source>
        <dbReference type="EMBL" id="KXZ20763.1"/>
    </source>
</evidence>
<dbReference type="GO" id="GO:0005829">
    <property type="term" value="C:cytosol"/>
    <property type="evidence" value="ECO:0007669"/>
    <property type="project" value="TreeGrafter"/>
</dbReference>
<dbReference type="Pfam" id="PF02082">
    <property type="entry name" value="Rrf2"/>
    <property type="match status" value="1"/>
</dbReference>
<keyword evidence="1" id="KW-0238">DNA-binding</keyword>
<evidence type="ECO:0000313" key="5">
    <source>
        <dbReference type="Proteomes" id="UP000075430"/>
    </source>
</evidence>
<evidence type="ECO:0000256" key="2">
    <source>
        <dbReference type="ARBA" id="ARBA00034078"/>
    </source>
</evidence>